<dbReference type="EMBL" id="QFBC01000013">
    <property type="protein sequence ID" value="PWE53941.1"/>
    <property type="molecule type" value="Genomic_DNA"/>
</dbReference>
<reference evidence="1 2" key="1">
    <citation type="submission" date="2018-05" db="EMBL/GenBank/DDBJ databases">
        <title>The draft genome of strain NS-104.</title>
        <authorList>
            <person name="Hang P."/>
            <person name="Jiang J."/>
        </authorList>
    </citation>
    <scope>NUCLEOTIDE SEQUENCE [LARGE SCALE GENOMIC DNA]</scope>
    <source>
        <strain evidence="1 2">NS-104</strain>
    </source>
</reference>
<keyword evidence="2" id="KW-1185">Reference proteome</keyword>
<protein>
    <submittedName>
        <fullName evidence="1">Uncharacterized protein</fullName>
    </submittedName>
</protein>
<proteinExistence type="predicted"/>
<evidence type="ECO:0000313" key="2">
    <source>
        <dbReference type="Proteomes" id="UP000245252"/>
    </source>
</evidence>
<name>A0A2U2DKZ8_9HYPH</name>
<gene>
    <name evidence="1" type="ORF">DEM27_23815</name>
</gene>
<dbReference type="AlphaFoldDB" id="A0A2U2DKZ8"/>
<comment type="caution">
    <text evidence="1">The sequence shown here is derived from an EMBL/GenBank/DDBJ whole genome shotgun (WGS) entry which is preliminary data.</text>
</comment>
<dbReference type="OrthoDB" id="8086619at2"/>
<organism evidence="1 2">
    <name type="scientific">Metarhizobium album</name>
    <dbReference type="NCBI Taxonomy" id="2182425"/>
    <lineage>
        <taxon>Bacteria</taxon>
        <taxon>Pseudomonadati</taxon>
        <taxon>Pseudomonadota</taxon>
        <taxon>Alphaproteobacteria</taxon>
        <taxon>Hyphomicrobiales</taxon>
        <taxon>Rhizobiaceae</taxon>
        <taxon>Metarhizobium</taxon>
    </lineage>
</organism>
<dbReference type="RefSeq" id="WP_109460737.1">
    <property type="nucleotide sequence ID" value="NZ_QFBC01000013.1"/>
</dbReference>
<evidence type="ECO:0000313" key="1">
    <source>
        <dbReference type="EMBL" id="PWE53941.1"/>
    </source>
</evidence>
<accession>A0A2U2DKZ8</accession>
<dbReference type="Proteomes" id="UP000245252">
    <property type="component" value="Unassembled WGS sequence"/>
</dbReference>
<sequence>MSDEDPYRHISQTSETQREAYLRRSSLHFLECAIHLCASHMSLEDVAQILEAEARMLREHG</sequence>